<sequence>MSMLCLLVVAIVFAVTVGHNTSLRTMSKVVHSNRDQSDAYSYLWATDLKGHLYWARTIDVPFSEI</sequence>
<evidence type="ECO:0000313" key="1">
    <source>
        <dbReference type="EMBL" id="GGC54545.1"/>
    </source>
</evidence>
<evidence type="ECO:0000313" key="2">
    <source>
        <dbReference type="Proteomes" id="UP000641514"/>
    </source>
</evidence>
<dbReference type="Proteomes" id="UP000641514">
    <property type="component" value="Unassembled WGS sequence"/>
</dbReference>
<accession>A0A916U1H0</accession>
<gene>
    <name evidence="1" type="ORF">GCM10011410_03680</name>
</gene>
<protein>
    <submittedName>
        <fullName evidence="1">Uncharacterized protein</fullName>
    </submittedName>
</protein>
<organism evidence="1 2">
    <name type="scientific">Hoyosella rhizosphaerae</name>
    <dbReference type="NCBI Taxonomy" id="1755582"/>
    <lineage>
        <taxon>Bacteria</taxon>
        <taxon>Bacillati</taxon>
        <taxon>Actinomycetota</taxon>
        <taxon>Actinomycetes</taxon>
        <taxon>Mycobacteriales</taxon>
        <taxon>Hoyosellaceae</taxon>
        <taxon>Hoyosella</taxon>
    </lineage>
</organism>
<dbReference type="AlphaFoldDB" id="A0A916U1H0"/>
<name>A0A916U1H0_9ACTN</name>
<reference evidence="1" key="2">
    <citation type="submission" date="2020-09" db="EMBL/GenBank/DDBJ databases">
        <authorList>
            <person name="Sun Q."/>
            <person name="Zhou Y."/>
        </authorList>
    </citation>
    <scope>NUCLEOTIDE SEQUENCE</scope>
    <source>
        <strain evidence="1">CGMCC 1.15478</strain>
    </source>
</reference>
<dbReference type="EMBL" id="BMJH01000001">
    <property type="protein sequence ID" value="GGC54545.1"/>
    <property type="molecule type" value="Genomic_DNA"/>
</dbReference>
<comment type="caution">
    <text evidence="1">The sequence shown here is derived from an EMBL/GenBank/DDBJ whole genome shotgun (WGS) entry which is preliminary data.</text>
</comment>
<proteinExistence type="predicted"/>
<keyword evidence="2" id="KW-1185">Reference proteome</keyword>
<reference evidence="1" key="1">
    <citation type="journal article" date="2014" name="Int. J. Syst. Evol. Microbiol.">
        <title>Complete genome sequence of Corynebacterium casei LMG S-19264T (=DSM 44701T), isolated from a smear-ripened cheese.</title>
        <authorList>
            <consortium name="US DOE Joint Genome Institute (JGI-PGF)"/>
            <person name="Walter F."/>
            <person name="Albersmeier A."/>
            <person name="Kalinowski J."/>
            <person name="Ruckert C."/>
        </authorList>
    </citation>
    <scope>NUCLEOTIDE SEQUENCE</scope>
    <source>
        <strain evidence="1">CGMCC 1.15478</strain>
    </source>
</reference>